<accession>A0A1I0PWP0</accession>
<dbReference type="Proteomes" id="UP000198518">
    <property type="component" value="Unassembled WGS sequence"/>
</dbReference>
<feature type="domain" description="SHSP" evidence="4">
    <location>
        <begin position="19"/>
        <end position="130"/>
    </location>
</feature>
<dbReference type="PANTHER" id="PTHR11527">
    <property type="entry name" value="HEAT-SHOCK PROTEIN 20 FAMILY MEMBER"/>
    <property type="match status" value="1"/>
</dbReference>
<dbReference type="InterPro" id="IPR002068">
    <property type="entry name" value="A-crystallin/Hsp20_dom"/>
</dbReference>
<dbReference type="Pfam" id="PF00011">
    <property type="entry name" value="HSP20"/>
    <property type="match status" value="1"/>
</dbReference>
<evidence type="ECO:0000313" key="5">
    <source>
        <dbReference type="EMBL" id="SEW18821.1"/>
    </source>
</evidence>
<evidence type="ECO:0000256" key="3">
    <source>
        <dbReference type="SAM" id="MobiDB-lite"/>
    </source>
</evidence>
<dbReference type="STRING" id="355548.SAMN04487945_2033"/>
<dbReference type="PROSITE" id="PS01031">
    <property type="entry name" value="SHSP"/>
    <property type="match status" value="1"/>
</dbReference>
<sequence length="130" mass="14371">MDRRSPFDELESLLERIDAAQSMGEPDADIRDTGESFEVVVDLPGYESDDIEVEARERTVRIDATHRESAEATGADYVRQERNKRSVSRGLTLPEDVDESEATADFSNGVLTVTLPKAHADEASTSIDVE</sequence>
<dbReference type="OrthoDB" id="198277at2157"/>
<protein>
    <submittedName>
        <fullName evidence="5">HSP20 family protein</fullName>
    </submittedName>
</protein>
<dbReference type="SUPFAM" id="SSF49764">
    <property type="entry name" value="HSP20-like chaperones"/>
    <property type="match status" value="1"/>
</dbReference>
<dbReference type="InterPro" id="IPR031107">
    <property type="entry name" value="Small_HSP"/>
</dbReference>
<evidence type="ECO:0000256" key="2">
    <source>
        <dbReference type="RuleBase" id="RU003616"/>
    </source>
</evidence>
<evidence type="ECO:0000259" key="4">
    <source>
        <dbReference type="PROSITE" id="PS01031"/>
    </source>
</evidence>
<evidence type="ECO:0000256" key="1">
    <source>
        <dbReference type="PROSITE-ProRule" id="PRU00285"/>
    </source>
</evidence>
<proteinExistence type="inferred from homology"/>
<gene>
    <name evidence="5" type="ORF">SAMN04487945_2033</name>
</gene>
<comment type="similarity">
    <text evidence="1 2">Belongs to the small heat shock protein (HSP20) family.</text>
</comment>
<dbReference type="Gene3D" id="2.60.40.790">
    <property type="match status" value="1"/>
</dbReference>
<dbReference type="RefSeq" id="WP_089669278.1">
    <property type="nucleotide sequence ID" value="NZ_FOJA01000001.1"/>
</dbReference>
<reference evidence="5 6" key="1">
    <citation type="submission" date="2016-10" db="EMBL/GenBank/DDBJ databases">
        <authorList>
            <person name="de Groot N.N."/>
        </authorList>
    </citation>
    <scope>NUCLEOTIDE SEQUENCE [LARGE SCALE GENOMIC DNA]</scope>
    <source>
        <strain evidence="5 6">CGMCC 1.5337</strain>
    </source>
</reference>
<organism evidence="5 6">
    <name type="scientific">Halobacterium jilantaiense</name>
    <dbReference type="NCBI Taxonomy" id="355548"/>
    <lineage>
        <taxon>Archaea</taxon>
        <taxon>Methanobacteriati</taxon>
        <taxon>Methanobacteriota</taxon>
        <taxon>Stenosarchaea group</taxon>
        <taxon>Halobacteria</taxon>
        <taxon>Halobacteriales</taxon>
        <taxon>Halobacteriaceae</taxon>
        <taxon>Halobacterium</taxon>
    </lineage>
</organism>
<dbReference type="AlphaFoldDB" id="A0A1I0PWP0"/>
<name>A0A1I0PWP0_9EURY</name>
<dbReference type="CDD" id="cd06464">
    <property type="entry name" value="ACD_sHsps-like"/>
    <property type="match status" value="1"/>
</dbReference>
<evidence type="ECO:0000313" key="6">
    <source>
        <dbReference type="Proteomes" id="UP000198518"/>
    </source>
</evidence>
<keyword evidence="6" id="KW-1185">Reference proteome</keyword>
<feature type="region of interest" description="Disordered" evidence="3">
    <location>
        <begin position="64"/>
        <end position="107"/>
    </location>
</feature>
<dbReference type="InterPro" id="IPR008978">
    <property type="entry name" value="HSP20-like_chaperone"/>
</dbReference>
<dbReference type="EMBL" id="FOJA01000001">
    <property type="protein sequence ID" value="SEW18821.1"/>
    <property type="molecule type" value="Genomic_DNA"/>
</dbReference>